<dbReference type="RefSeq" id="XP_001210848.1">
    <property type="nucleotide sequence ID" value="XM_001210848.1"/>
</dbReference>
<evidence type="ECO:0000313" key="1">
    <source>
        <dbReference type="EMBL" id="EAU39408.1"/>
    </source>
</evidence>
<gene>
    <name evidence="1" type="ORF">ATEG_00762</name>
</gene>
<dbReference type="OrthoDB" id="4442598at2759"/>
<dbReference type="Proteomes" id="UP000007963">
    <property type="component" value="Unassembled WGS sequence"/>
</dbReference>
<organism evidence="1 2">
    <name type="scientific">Aspergillus terreus (strain NIH 2624 / FGSC A1156)</name>
    <dbReference type="NCBI Taxonomy" id="341663"/>
    <lineage>
        <taxon>Eukaryota</taxon>
        <taxon>Fungi</taxon>
        <taxon>Dikarya</taxon>
        <taxon>Ascomycota</taxon>
        <taxon>Pezizomycotina</taxon>
        <taxon>Eurotiomycetes</taxon>
        <taxon>Eurotiomycetidae</taxon>
        <taxon>Eurotiales</taxon>
        <taxon>Aspergillaceae</taxon>
        <taxon>Aspergillus</taxon>
        <taxon>Aspergillus subgen. Circumdati</taxon>
    </lineage>
</organism>
<dbReference type="HOGENOM" id="CLU_027893_1_0_1"/>
<dbReference type="GeneID" id="4355517"/>
<accession>Q0CZX2</accession>
<dbReference type="EMBL" id="CH476594">
    <property type="protein sequence ID" value="EAU39408.1"/>
    <property type="molecule type" value="Genomic_DNA"/>
</dbReference>
<sequence>MASALQWHLQRYAELSPGKLDLKTSTAVVNALQYSLTYRRAQSPKHDPNAMRTLVTGEGVPESPLHCSLHNQLPWDGHDTDAKFLGQYMSLLAMLKSKSTLDTVWHRTLYYQVSGDGLSRFQAAYQCVETLIQTGKKKKALKFLEDVSKCANGTLPGLSDFRGLSSLLQTFDIQSRLLELSGQEEYLNILQSQLEHVEKRLGINWDPESSSHTIVGDRDAISHEKPLVTIDETGGLGSSERLVAEIQALGRMRSWSNLGRIGDLLDEYEGSQIPVQLSSNKFRGRKFFWVLQRCPVKFAESKNPLLITSIPRSWTAATLGLIRVKPMGYYHPTQEPFLLLMGLGYLVVESKLSDGVRRLEETGHIVAWDRVFGQYLIVQTRDRDSVNRHQRPHSSEVLPHLDDIARIKPVGCSNEQELPTPFLGCQKQNFLFEINAGRGISP</sequence>
<dbReference type="eggNOG" id="ENOG502RNIF">
    <property type="taxonomic scope" value="Eukaryota"/>
</dbReference>
<dbReference type="STRING" id="341663.Q0CZX2"/>
<evidence type="ECO:0000313" key="2">
    <source>
        <dbReference type="Proteomes" id="UP000007963"/>
    </source>
</evidence>
<dbReference type="AlphaFoldDB" id="Q0CZX2"/>
<proteinExistence type="predicted"/>
<dbReference type="OMA" id="EDISQHC"/>
<dbReference type="VEuPathDB" id="FungiDB:ATEG_00762"/>
<protein>
    <submittedName>
        <fullName evidence="1">Uncharacterized protein</fullName>
    </submittedName>
</protein>
<reference evidence="2" key="1">
    <citation type="submission" date="2005-09" db="EMBL/GenBank/DDBJ databases">
        <title>Annotation of the Aspergillus terreus NIH2624 genome.</title>
        <authorList>
            <person name="Birren B.W."/>
            <person name="Lander E.S."/>
            <person name="Galagan J.E."/>
            <person name="Nusbaum C."/>
            <person name="Devon K."/>
            <person name="Henn M."/>
            <person name="Ma L.-J."/>
            <person name="Jaffe D.B."/>
            <person name="Butler J."/>
            <person name="Alvarez P."/>
            <person name="Gnerre S."/>
            <person name="Grabherr M."/>
            <person name="Kleber M."/>
            <person name="Mauceli E.W."/>
            <person name="Brockman W."/>
            <person name="Rounsley S."/>
            <person name="Young S.K."/>
            <person name="LaButti K."/>
            <person name="Pushparaj V."/>
            <person name="DeCaprio D."/>
            <person name="Crawford M."/>
            <person name="Koehrsen M."/>
            <person name="Engels R."/>
            <person name="Montgomery P."/>
            <person name="Pearson M."/>
            <person name="Howarth C."/>
            <person name="Larson L."/>
            <person name="Luoma S."/>
            <person name="White J."/>
            <person name="Alvarado L."/>
            <person name="Kodira C.D."/>
            <person name="Zeng Q."/>
            <person name="Oleary S."/>
            <person name="Yandava C."/>
            <person name="Denning D.W."/>
            <person name="Nierman W.C."/>
            <person name="Milne T."/>
            <person name="Madden K."/>
        </authorList>
    </citation>
    <scope>NUCLEOTIDE SEQUENCE [LARGE SCALE GENOMIC DNA]</scope>
    <source>
        <strain evidence="2">NIH 2624 / FGSC A1156</strain>
    </source>
</reference>
<name>Q0CZX2_ASPTN</name>